<feature type="transmembrane region" description="Helical" evidence="9">
    <location>
        <begin position="108"/>
        <end position="132"/>
    </location>
</feature>
<dbReference type="GO" id="GO:0033179">
    <property type="term" value="C:proton-transporting V-type ATPase, V0 domain"/>
    <property type="evidence" value="ECO:0007669"/>
    <property type="project" value="InterPro"/>
</dbReference>
<keyword evidence="9" id="KW-0926">Vacuole</keyword>
<dbReference type="PROSITE" id="PS51257">
    <property type="entry name" value="PROKAR_LIPOPROTEIN"/>
    <property type="match status" value="1"/>
</dbReference>
<protein>
    <recommendedName>
        <fullName evidence="9">V-type proton ATPase proteolipid subunit</fullName>
    </recommendedName>
</protein>
<evidence type="ECO:0000256" key="1">
    <source>
        <dbReference type="ARBA" id="ARBA00004141"/>
    </source>
</evidence>
<comment type="similarity">
    <text evidence="2 9">Belongs to the V-ATPase proteolipid subunit family.</text>
</comment>
<evidence type="ECO:0000256" key="3">
    <source>
        <dbReference type="ARBA" id="ARBA00022448"/>
    </source>
</evidence>
<name>A0A6U2HZ83_9STRA</name>
<dbReference type="PRINTS" id="PR00122">
    <property type="entry name" value="VACATPASE"/>
</dbReference>
<gene>
    <name evidence="11" type="ORF">TDUB1175_LOCUS21853</name>
    <name evidence="12" type="ORF">TDUB1175_LOCUS21854</name>
</gene>
<dbReference type="AlphaFoldDB" id="A0A6U2HZ83"/>
<dbReference type="NCBIfam" id="TIGR01100">
    <property type="entry name" value="V_ATP_synt_C"/>
    <property type="match status" value="1"/>
</dbReference>
<dbReference type="CDD" id="cd18175">
    <property type="entry name" value="ATP-synt_Vo_c_ATP6C_rpt1"/>
    <property type="match status" value="1"/>
</dbReference>
<dbReference type="InterPro" id="IPR000245">
    <property type="entry name" value="ATPase_proteolipid_csu"/>
</dbReference>
<keyword evidence="8 9" id="KW-0472">Membrane</keyword>
<feature type="domain" description="V-ATPase proteolipid subunit C-like" evidence="10">
    <location>
        <begin position="28"/>
        <end position="87"/>
    </location>
</feature>
<keyword evidence="3 9" id="KW-0813">Transport</keyword>
<evidence type="ECO:0000256" key="2">
    <source>
        <dbReference type="ARBA" id="ARBA00007296"/>
    </source>
</evidence>
<dbReference type="EMBL" id="HBED01043472">
    <property type="protein sequence ID" value="CAD8323436.1"/>
    <property type="molecule type" value="Transcribed_RNA"/>
</dbReference>
<keyword evidence="6 9" id="KW-1133">Transmembrane helix</keyword>
<dbReference type="InterPro" id="IPR002379">
    <property type="entry name" value="ATPase_proteolipid_c-like_dom"/>
</dbReference>
<evidence type="ECO:0000256" key="6">
    <source>
        <dbReference type="ARBA" id="ARBA00022989"/>
    </source>
</evidence>
<feature type="transmembrane region" description="Helical" evidence="9">
    <location>
        <begin position="67"/>
        <end position="88"/>
    </location>
</feature>
<dbReference type="InterPro" id="IPR035921">
    <property type="entry name" value="F/V-ATP_Csub_sf"/>
</dbReference>
<evidence type="ECO:0000256" key="7">
    <source>
        <dbReference type="ARBA" id="ARBA00023065"/>
    </source>
</evidence>
<evidence type="ECO:0000259" key="10">
    <source>
        <dbReference type="Pfam" id="PF00137"/>
    </source>
</evidence>
<dbReference type="SUPFAM" id="SSF81333">
    <property type="entry name" value="F1F0 ATP synthase subunit C"/>
    <property type="match status" value="3"/>
</dbReference>
<evidence type="ECO:0000256" key="4">
    <source>
        <dbReference type="ARBA" id="ARBA00022692"/>
    </source>
</evidence>
<evidence type="ECO:0000256" key="5">
    <source>
        <dbReference type="ARBA" id="ARBA00022781"/>
    </source>
</evidence>
<dbReference type="EMBL" id="HBED01043471">
    <property type="protein sequence ID" value="CAD8323435.1"/>
    <property type="molecule type" value="Transcribed_RNA"/>
</dbReference>
<accession>A0A6U2HZ83</accession>
<dbReference type="Pfam" id="PF00137">
    <property type="entry name" value="ATP-synt_C"/>
    <property type="match status" value="2"/>
</dbReference>
<evidence type="ECO:0000313" key="12">
    <source>
        <dbReference type="EMBL" id="CAD8323436.1"/>
    </source>
</evidence>
<dbReference type="CDD" id="cd18176">
    <property type="entry name" value="ATP-synt_Vo_c_ATP6C_rpt2"/>
    <property type="match status" value="1"/>
</dbReference>
<dbReference type="InterPro" id="IPR011555">
    <property type="entry name" value="ATPase_proteolipid_su_C_euk"/>
</dbReference>
<reference evidence="11" key="1">
    <citation type="submission" date="2021-01" db="EMBL/GenBank/DDBJ databases">
        <authorList>
            <person name="Corre E."/>
            <person name="Pelletier E."/>
            <person name="Niang G."/>
            <person name="Scheremetjew M."/>
            <person name="Finn R."/>
            <person name="Kale V."/>
            <person name="Holt S."/>
            <person name="Cochrane G."/>
            <person name="Meng A."/>
            <person name="Brown T."/>
            <person name="Cohen L."/>
        </authorList>
    </citation>
    <scope>NUCLEOTIDE SEQUENCE</scope>
    <source>
        <strain evidence="11">CCMP147</strain>
    </source>
</reference>
<evidence type="ECO:0000256" key="8">
    <source>
        <dbReference type="ARBA" id="ARBA00023136"/>
    </source>
</evidence>
<dbReference type="GO" id="GO:0046961">
    <property type="term" value="F:proton-transporting ATPase activity, rotational mechanism"/>
    <property type="evidence" value="ECO:0007669"/>
    <property type="project" value="InterPro"/>
</dbReference>
<keyword evidence="7 9" id="KW-0406">Ion transport</keyword>
<evidence type="ECO:0000256" key="9">
    <source>
        <dbReference type="RuleBase" id="RU363060"/>
    </source>
</evidence>
<dbReference type="Gene3D" id="1.20.120.610">
    <property type="entry name" value="lithium bound rotor ring of v- atpase"/>
    <property type="match status" value="2"/>
</dbReference>
<keyword evidence="5 9" id="KW-0375">Hydrogen ion transport</keyword>
<sequence>MDAGDIRYLESLEPPPLCPSWAVSIGYLGVASAACLSNWGSAWGTWKSGTSLVHTGIRHPGSVMKNVIPVVMAGVIGIYGLIVAVILAESIPSPSKGRVNEYSIYTAMAHLAAGLCCGISGLAAGGCIGIVGDAGVRAVGYRASSISLFPSTAASAGYSSIPDSDANGDAVDDVSGSDDQNKLFVGMLIMLIFSEALALYGLIVALIVSQHSYTCGGTSD</sequence>
<feature type="domain" description="V-ATPase proteolipid subunit C-like" evidence="10">
    <location>
        <begin position="180"/>
        <end position="207"/>
    </location>
</feature>
<dbReference type="GO" id="GO:0005774">
    <property type="term" value="C:vacuolar membrane"/>
    <property type="evidence" value="ECO:0007669"/>
    <property type="project" value="UniProtKB-SubCell"/>
</dbReference>
<organism evidence="11">
    <name type="scientific">Pseudictyota dubia</name>
    <dbReference type="NCBI Taxonomy" id="2749911"/>
    <lineage>
        <taxon>Eukaryota</taxon>
        <taxon>Sar</taxon>
        <taxon>Stramenopiles</taxon>
        <taxon>Ochrophyta</taxon>
        <taxon>Bacillariophyta</taxon>
        <taxon>Mediophyceae</taxon>
        <taxon>Biddulphiophycidae</taxon>
        <taxon>Eupodiscales</taxon>
        <taxon>Odontellaceae</taxon>
        <taxon>Pseudictyota</taxon>
    </lineage>
</organism>
<feature type="transmembrane region" description="Helical" evidence="9">
    <location>
        <begin position="20"/>
        <end position="46"/>
    </location>
</feature>
<feature type="transmembrane region" description="Helical" evidence="9">
    <location>
        <begin position="183"/>
        <end position="208"/>
    </location>
</feature>
<proteinExistence type="inferred from homology"/>
<dbReference type="PANTHER" id="PTHR10263">
    <property type="entry name" value="V-TYPE PROTON ATPASE PROTEOLIPID SUBUNIT"/>
    <property type="match status" value="1"/>
</dbReference>
<keyword evidence="4 9" id="KW-0812">Transmembrane</keyword>
<comment type="subcellular location">
    <subcellularLocation>
        <location evidence="1">Membrane</location>
        <topology evidence="1">Multi-pass membrane protein</topology>
    </subcellularLocation>
    <subcellularLocation>
        <location evidence="9">Vacuole membrane</location>
        <topology evidence="9">Multi-pass membrane protein</topology>
    </subcellularLocation>
</comment>
<evidence type="ECO:0000313" key="11">
    <source>
        <dbReference type="EMBL" id="CAD8323435.1"/>
    </source>
</evidence>